<dbReference type="RefSeq" id="WP_316763060.1">
    <property type="nucleotide sequence ID" value="NZ_BAABAK010000020.1"/>
</dbReference>
<dbReference type="InterPro" id="IPR050064">
    <property type="entry name" value="IGPS_HisA/HisF"/>
</dbReference>
<dbReference type="InterPro" id="IPR013785">
    <property type="entry name" value="Aldolase_TIM"/>
</dbReference>
<name>A0ABP7QHW3_9SPHI</name>
<sequence>MLRPRIIPSLLVHDNGLVKTVNFKNAKYVGDPINAVKIFNEKEVDELAVFDIDATVLNKEPDYALIEKLANQSRMPLCYGGGVKTVEQAQRIFGLGIEKIALSSAVINKPELIMEIADRVGSQSVIVVLDVKKKLLGGYEVYTHNGKKSSGINPFKFIEEAEKLGAGEIIINSIDQDGVMKGYDMNLIDKVREKISLPMTVLGGAGSLDDIGKVINKHGIIGVGAGSLFVFKGVYKAVLINYPNRSEKDELIHKNHIG</sequence>
<protein>
    <recommendedName>
        <fullName evidence="4">imidazole glycerol-phosphate synthase</fullName>
        <ecNumber evidence="4">4.3.2.10</ecNumber>
    </recommendedName>
    <alternativeName>
        <fullName evidence="9">IGP synthase cyclase subunit</fullName>
    </alternativeName>
</protein>
<evidence type="ECO:0000256" key="9">
    <source>
        <dbReference type="ARBA" id="ARBA00030264"/>
    </source>
</evidence>
<evidence type="ECO:0000256" key="8">
    <source>
        <dbReference type="ARBA" id="ARBA00025475"/>
    </source>
</evidence>
<evidence type="ECO:0000313" key="13">
    <source>
        <dbReference type="Proteomes" id="UP001501081"/>
    </source>
</evidence>
<keyword evidence="5 11" id="KW-0028">Amino-acid biosynthesis</keyword>
<keyword evidence="7" id="KW-0456">Lyase</keyword>
<organism evidence="12 13">
    <name type="scientific">Pedobacter ginsengiterrae</name>
    <dbReference type="NCBI Taxonomy" id="871696"/>
    <lineage>
        <taxon>Bacteria</taxon>
        <taxon>Pseudomonadati</taxon>
        <taxon>Bacteroidota</taxon>
        <taxon>Sphingobacteriia</taxon>
        <taxon>Sphingobacteriales</taxon>
        <taxon>Sphingobacteriaceae</taxon>
        <taxon>Pedobacter</taxon>
    </lineage>
</organism>
<keyword evidence="13" id="KW-1185">Reference proteome</keyword>
<dbReference type="EMBL" id="BAABAK010000020">
    <property type="protein sequence ID" value="GAA3982787.1"/>
    <property type="molecule type" value="Genomic_DNA"/>
</dbReference>
<keyword evidence="6 11" id="KW-0368">Histidine biosynthesis</keyword>
<evidence type="ECO:0000256" key="7">
    <source>
        <dbReference type="ARBA" id="ARBA00023239"/>
    </source>
</evidence>
<comment type="function">
    <text evidence="8">IGPS catalyzes the conversion of PRFAR and glutamine to IGP, AICAR and glutamate. The HisF subunit catalyzes the cyclization activity that produces IGP and AICAR from PRFAR using the ammonia provided by the HisH subunit.</text>
</comment>
<evidence type="ECO:0000256" key="4">
    <source>
        <dbReference type="ARBA" id="ARBA00012809"/>
    </source>
</evidence>
<evidence type="ECO:0000256" key="2">
    <source>
        <dbReference type="ARBA" id="ARBA00009667"/>
    </source>
</evidence>
<dbReference type="CDD" id="cd04731">
    <property type="entry name" value="HisF"/>
    <property type="match status" value="1"/>
</dbReference>
<dbReference type="InterPro" id="IPR011060">
    <property type="entry name" value="RibuloseP-bd_barrel"/>
</dbReference>
<reference evidence="13" key="1">
    <citation type="journal article" date="2019" name="Int. J. Syst. Evol. Microbiol.">
        <title>The Global Catalogue of Microorganisms (GCM) 10K type strain sequencing project: providing services to taxonomists for standard genome sequencing and annotation.</title>
        <authorList>
            <consortium name="The Broad Institute Genomics Platform"/>
            <consortium name="The Broad Institute Genome Sequencing Center for Infectious Disease"/>
            <person name="Wu L."/>
            <person name="Ma J."/>
        </authorList>
    </citation>
    <scope>NUCLEOTIDE SEQUENCE [LARGE SCALE GENOMIC DNA]</scope>
    <source>
        <strain evidence="13">JCM 17338</strain>
    </source>
</reference>
<evidence type="ECO:0000256" key="5">
    <source>
        <dbReference type="ARBA" id="ARBA00022605"/>
    </source>
</evidence>
<comment type="catalytic activity">
    <reaction evidence="10">
        <text>5-[(5-phospho-1-deoxy-D-ribulos-1-ylimino)methylamino]-1-(5-phospho-beta-D-ribosyl)imidazole-4-carboxamide + L-glutamine = D-erythro-1-(imidazol-4-yl)glycerol 3-phosphate + 5-amino-1-(5-phospho-beta-D-ribosyl)imidazole-4-carboxamide + L-glutamate + H(+)</text>
        <dbReference type="Rhea" id="RHEA:24793"/>
        <dbReference type="ChEBI" id="CHEBI:15378"/>
        <dbReference type="ChEBI" id="CHEBI:29985"/>
        <dbReference type="ChEBI" id="CHEBI:58278"/>
        <dbReference type="ChEBI" id="CHEBI:58359"/>
        <dbReference type="ChEBI" id="CHEBI:58475"/>
        <dbReference type="ChEBI" id="CHEBI:58525"/>
        <dbReference type="EC" id="4.3.2.10"/>
    </reaction>
</comment>
<dbReference type="Gene3D" id="3.20.20.70">
    <property type="entry name" value="Aldolase class I"/>
    <property type="match status" value="1"/>
</dbReference>
<comment type="subunit">
    <text evidence="3">Heterodimer of HisH and HisF.</text>
</comment>
<dbReference type="SUPFAM" id="SSF51366">
    <property type="entry name" value="Ribulose-phoshate binding barrel"/>
    <property type="match status" value="1"/>
</dbReference>
<dbReference type="PANTHER" id="PTHR21235">
    <property type="entry name" value="IMIDAZOLE GLYCEROL PHOSPHATE SYNTHASE SUBUNIT HISF/H IGP SYNTHASE SUBUNIT HISF/H"/>
    <property type="match status" value="1"/>
</dbReference>
<comment type="pathway">
    <text evidence="1">Amino-acid biosynthesis; L-histidine biosynthesis; L-histidine from 5-phospho-alpha-D-ribose 1-diphosphate: step 5/9.</text>
</comment>
<comment type="caution">
    <text evidence="12">The sequence shown here is derived from an EMBL/GenBank/DDBJ whole genome shotgun (WGS) entry which is preliminary data.</text>
</comment>
<proteinExistence type="inferred from homology"/>
<dbReference type="PANTHER" id="PTHR21235:SF2">
    <property type="entry name" value="IMIDAZOLE GLYCEROL PHOSPHATE SYNTHASE HISHF"/>
    <property type="match status" value="1"/>
</dbReference>
<dbReference type="Proteomes" id="UP001501081">
    <property type="component" value="Unassembled WGS sequence"/>
</dbReference>
<evidence type="ECO:0000256" key="1">
    <source>
        <dbReference type="ARBA" id="ARBA00005091"/>
    </source>
</evidence>
<gene>
    <name evidence="12" type="ORF">GCM10022246_38450</name>
</gene>
<dbReference type="EC" id="4.3.2.10" evidence="4"/>
<evidence type="ECO:0000256" key="10">
    <source>
        <dbReference type="ARBA" id="ARBA00047838"/>
    </source>
</evidence>
<evidence type="ECO:0000256" key="11">
    <source>
        <dbReference type="RuleBase" id="RU003657"/>
    </source>
</evidence>
<dbReference type="NCBIfam" id="NF038364">
    <property type="entry name" value="AglZ_HisF2_fam"/>
    <property type="match status" value="1"/>
</dbReference>
<evidence type="ECO:0000256" key="6">
    <source>
        <dbReference type="ARBA" id="ARBA00023102"/>
    </source>
</evidence>
<dbReference type="InterPro" id="IPR006062">
    <property type="entry name" value="His_biosynth"/>
</dbReference>
<accession>A0ABP7QHW3</accession>
<comment type="similarity">
    <text evidence="2 11">Belongs to the HisA/HisF family.</text>
</comment>
<evidence type="ECO:0000313" key="12">
    <source>
        <dbReference type="EMBL" id="GAA3982787.1"/>
    </source>
</evidence>
<evidence type="ECO:0000256" key="3">
    <source>
        <dbReference type="ARBA" id="ARBA00011152"/>
    </source>
</evidence>
<dbReference type="InterPro" id="IPR004651">
    <property type="entry name" value="HisF"/>
</dbReference>
<dbReference type="Pfam" id="PF00977">
    <property type="entry name" value="His_biosynth"/>
    <property type="match status" value="1"/>
</dbReference>